<dbReference type="InterPro" id="IPR007016">
    <property type="entry name" value="O-antigen_ligase-rel_domated"/>
</dbReference>
<keyword evidence="3 5" id="KW-1133">Transmembrane helix</keyword>
<keyword evidence="4 5" id="KW-0472">Membrane</keyword>
<feature type="transmembrane region" description="Helical" evidence="5">
    <location>
        <begin position="235"/>
        <end position="254"/>
    </location>
</feature>
<sequence>MPTFSLASIKKIYFKDRLKFIELTCLSLFLAFLPSLEGPKNIFLGCYLIVALYRQFQLPSSKWGAWDWIFLSLIVSSFLSALFPFMSGGSEWKGFRGILLWVAFGWTLLRTDYNFDEKKYLFIFAILMTIPPLLWGLTQLMILFTRVTLQLHSVGHVNHSAIYLCMMAGASLAFLSSQFQTLKKKYVFLLTLLSIFLLSAVVISQSRGAFGVVFLLIFALFLLSKLPVKIKTISLSLLAIFLINIIFINPAPVIQKQITNQNNHDILSQRDKVWRASFEVVRLNPLLGIGGGNWKQIKIDQIKSSVESRGETFKESDFALQWDHPHNIYLSNLVDRGILGFITFLSFMTIWLITLINSYKKFNQDSKAMLFVMGSFSAWTTIFGIGFVNTTFHHESALLALFFLGLHLSYLRQKNQLKLFS</sequence>
<comment type="subcellular location">
    <subcellularLocation>
        <location evidence="1">Membrane</location>
        <topology evidence="1">Multi-pass membrane protein</topology>
    </subcellularLocation>
</comment>
<evidence type="ECO:0000259" key="6">
    <source>
        <dbReference type="Pfam" id="PF04932"/>
    </source>
</evidence>
<evidence type="ECO:0000256" key="5">
    <source>
        <dbReference type="SAM" id="Phobius"/>
    </source>
</evidence>
<dbReference type="EMBL" id="CP040973">
    <property type="protein sequence ID" value="QDC61363.1"/>
    <property type="molecule type" value="Genomic_DNA"/>
</dbReference>
<feature type="transmembrane region" description="Helical" evidence="5">
    <location>
        <begin position="368"/>
        <end position="388"/>
    </location>
</feature>
<proteinExistence type="predicted"/>
<evidence type="ECO:0000256" key="1">
    <source>
        <dbReference type="ARBA" id="ARBA00004141"/>
    </source>
</evidence>
<feature type="transmembrane region" description="Helical" evidence="5">
    <location>
        <begin position="209"/>
        <end position="228"/>
    </location>
</feature>
<evidence type="ECO:0000256" key="3">
    <source>
        <dbReference type="ARBA" id="ARBA00022989"/>
    </source>
</evidence>
<feature type="transmembrane region" description="Helical" evidence="5">
    <location>
        <begin position="186"/>
        <end position="203"/>
    </location>
</feature>
<keyword evidence="7" id="KW-0436">Ligase</keyword>
<reference evidence="7 8" key="1">
    <citation type="journal article" date="2019" name="ISME J.">
        <title>Evolution in action: habitat transition from sediment to the pelagial leads to genome streamlining in Methylophilaceae.</title>
        <authorList>
            <person name="Salcher M."/>
            <person name="Schaefle D."/>
            <person name="Kaspar M."/>
            <person name="Neuenschwander S.M."/>
            <person name="Ghai R."/>
        </authorList>
    </citation>
    <scope>NUCLEOTIDE SEQUENCE [LARGE SCALE GENOMIC DNA]</scope>
    <source>
        <strain evidence="7 8">MMS-VI-25</strain>
    </source>
</reference>
<feature type="transmembrane region" description="Helical" evidence="5">
    <location>
        <begin position="156"/>
        <end position="174"/>
    </location>
</feature>
<evidence type="ECO:0000256" key="2">
    <source>
        <dbReference type="ARBA" id="ARBA00022692"/>
    </source>
</evidence>
<dbReference type="Pfam" id="PF04932">
    <property type="entry name" value="Wzy_C"/>
    <property type="match status" value="1"/>
</dbReference>
<dbReference type="RefSeq" id="WP_139884459.1">
    <property type="nucleotide sequence ID" value="NZ_CP040973.1"/>
</dbReference>
<evidence type="ECO:0000313" key="7">
    <source>
        <dbReference type="EMBL" id="QDC61363.1"/>
    </source>
</evidence>
<protein>
    <submittedName>
        <fullName evidence="7">O-antigen ligase family protein</fullName>
    </submittedName>
</protein>
<evidence type="ECO:0000256" key="4">
    <source>
        <dbReference type="ARBA" id="ARBA00023136"/>
    </source>
</evidence>
<feature type="transmembrane region" description="Helical" evidence="5">
    <location>
        <begin position="65"/>
        <end position="86"/>
    </location>
</feature>
<feature type="transmembrane region" description="Helical" evidence="5">
    <location>
        <begin position="337"/>
        <end position="356"/>
    </location>
</feature>
<accession>A0ABX5VTP4</accession>
<dbReference type="Proteomes" id="UP000312702">
    <property type="component" value="Chromosome"/>
</dbReference>
<dbReference type="PANTHER" id="PTHR37422">
    <property type="entry name" value="TEICHURONIC ACID BIOSYNTHESIS PROTEIN TUAE"/>
    <property type="match status" value="1"/>
</dbReference>
<name>A0ABX5VTP4_9PROT</name>
<gene>
    <name evidence="7" type="ORF">FIT74_04190</name>
</gene>
<dbReference type="InterPro" id="IPR051533">
    <property type="entry name" value="WaaL-like"/>
</dbReference>
<keyword evidence="2 5" id="KW-0812">Transmembrane</keyword>
<dbReference type="PANTHER" id="PTHR37422:SF13">
    <property type="entry name" value="LIPOPOLYSACCHARIDE BIOSYNTHESIS PROTEIN PA4999-RELATED"/>
    <property type="match status" value="1"/>
</dbReference>
<feature type="transmembrane region" description="Helical" evidence="5">
    <location>
        <begin position="121"/>
        <end position="144"/>
    </location>
</feature>
<dbReference type="GO" id="GO:0016874">
    <property type="term" value="F:ligase activity"/>
    <property type="evidence" value="ECO:0007669"/>
    <property type="project" value="UniProtKB-KW"/>
</dbReference>
<evidence type="ECO:0000313" key="8">
    <source>
        <dbReference type="Proteomes" id="UP000312702"/>
    </source>
</evidence>
<keyword evidence="8" id="KW-1185">Reference proteome</keyword>
<feature type="transmembrane region" description="Helical" evidence="5">
    <location>
        <begin position="20"/>
        <end position="36"/>
    </location>
</feature>
<organism evidence="7 8">
    <name type="scientific">Candidatus Methylopumilus universalis</name>
    <dbReference type="NCBI Taxonomy" id="2588536"/>
    <lineage>
        <taxon>Bacteria</taxon>
        <taxon>Pseudomonadati</taxon>
        <taxon>Pseudomonadota</taxon>
        <taxon>Betaproteobacteria</taxon>
        <taxon>Nitrosomonadales</taxon>
        <taxon>Methylophilaceae</taxon>
        <taxon>Candidatus Methylopumilus</taxon>
    </lineage>
</organism>
<feature type="domain" description="O-antigen ligase-related" evidence="6">
    <location>
        <begin position="193"/>
        <end position="345"/>
    </location>
</feature>
<feature type="transmembrane region" description="Helical" evidence="5">
    <location>
        <begin position="394"/>
        <end position="411"/>
    </location>
</feature>